<dbReference type="Proteomes" id="UP001624684">
    <property type="component" value="Unassembled WGS sequence"/>
</dbReference>
<feature type="transmembrane region" description="Helical" evidence="1">
    <location>
        <begin position="96"/>
        <end position="117"/>
    </location>
</feature>
<dbReference type="EMBL" id="JBJJXE010000014">
    <property type="protein sequence ID" value="MFL1732884.1"/>
    <property type="molecule type" value="Genomic_DNA"/>
</dbReference>
<gene>
    <name evidence="2" type="ORF">ACJHVH_07770</name>
</gene>
<organism evidence="2 3">
    <name type="scientific">Moraxella oculi</name>
    <dbReference type="NCBI Taxonomy" id="2940516"/>
    <lineage>
        <taxon>Bacteria</taxon>
        <taxon>Pseudomonadati</taxon>
        <taxon>Pseudomonadota</taxon>
        <taxon>Gammaproteobacteria</taxon>
        <taxon>Moraxellales</taxon>
        <taxon>Moraxellaceae</taxon>
        <taxon>Moraxella</taxon>
    </lineage>
</organism>
<name>A0ABW8UA06_9GAMM</name>
<keyword evidence="1" id="KW-0812">Transmembrane</keyword>
<evidence type="ECO:0000256" key="1">
    <source>
        <dbReference type="SAM" id="Phobius"/>
    </source>
</evidence>
<feature type="transmembrane region" description="Helical" evidence="1">
    <location>
        <begin position="64"/>
        <end position="84"/>
    </location>
</feature>
<evidence type="ECO:0000313" key="2">
    <source>
        <dbReference type="EMBL" id="MFL1732884.1"/>
    </source>
</evidence>
<comment type="caution">
    <text evidence="2">The sequence shown here is derived from an EMBL/GenBank/DDBJ whole genome shotgun (WGS) entry which is preliminary data.</text>
</comment>
<keyword evidence="1" id="KW-1133">Transmembrane helix</keyword>
<keyword evidence="3" id="KW-1185">Reference proteome</keyword>
<evidence type="ECO:0000313" key="3">
    <source>
        <dbReference type="Proteomes" id="UP001624684"/>
    </source>
</evidence>
<reference evidence="2 3" key="1">
    <citation type="submission" date="2024-11" db="EMBL/GenBank/DDBJ databases">
        <title>First Report of Moraxella oculi in Brazil in an Infectious Bovine Keratoconjunctivitis Outbreak.</title>
        <authorList>
            <person name="Carvalho C.V."/>
            <person name="Domingues R."/>
            <person name="Coutinho C."/>
            <person name="Honorio N.T.B.S."/>
            <person name="Faza D.R.L.R."/>
            <person name="Carvalho W.A."/>
            <person name="Machado A.B.F."/>
            <person name="Martins M.F."/>
            <person name="Gaspar E.B."/>
        </authorList>
    </citation>
    <scope>NUCLEOTIDE SEQUENCE [LARGE SCALE GENOMIC DNA]</scope>
    <source>
        <strain evidence="2 3">2117LE</strain>
    </source>
</reference>
<dbReference type="RefSeq" id="WP_407069407.1">
    <property type="nucleotide sequence ID" value="NZ_JBJJXE010000014.1"/>
</dbReference>
<sequence>MHVWHGHRIGYGYGCITAESLSWIIKDSSELTEKYLKFWTTFVLVSGYAIIAFFLGQIAALLKFAMTSAFVAAPIYAYLNYPLIKNEPTTSSGMRWFAISGIVFLAGFSALVLLQFLG</sequence>
<protein>
    <submittedName>
        <fullName evidence="2">Uncharacterized protein</fullName>
    </submittedName>
</protein>
<feature type="transmembrane region" description="Helical" evidence="1">
    <location>
        <begin position="38"/>
        <end position="58"/>
    </location>
</feature>
<keyword evidence="1" id="KW-0472">Membrane</keyword>
<proteinExistence type="predicted"/>
<accession>A0ABW8UA06</accession>